<reference evidence="1 2" key="1">
    <citation type="submission" date="2023-03" db="EMBL/GenBank/DDBJ databases">
        <title>High-quality genome of Scylla paramamosain provides insights in environmental adaptation.</title>
        <authorList>
            <person name="Zhang L."/>
        </authorList>
    </citation>
    <scope>NUCLEOTIDE SEQUENCE [LARGE SCALE GENOMIC DNA]</scope>
    <source>
        <strain evidence="1">LZ_2023a</strain>
        <tissue evidence="1">Muscle</tissue>
    </source>
</reference>
<name>A0AAW0V2Y3_SCYPA</name>
<accession>A0AAW0V2Y3</accession>
<comment type="caution">
    <text evidence="1">The sequence shown here is derived from an EMBL/GenBank/DDBJ whole genome shotgun (WGS) entry which is preliminary data.</text>
</comment>
<evidence type="ECO:0000313" key="2">
    <source>
        <dbReference type="Proteomes" id="UP001487740"/>
    </source>
</evidence>
<dbReference type="Proteomes" id="UP001487740">
    <property type="component" value="Unassembled WGS sequence"/>
</dbReference>
<proteinExistence type="predicted"/>
<dbReference type="EMBL" id="JARAKH010000003">
    <property type="protein sequence ID" value="KAK8405758.1"/>
    <property type="molecule type" value="Genomic_DNA"/>
</dbReference>
<organism evidence="1 2">
    <name type="scientific">Scylla paramamosain</name>
    <name type="common">Mud crab</name>
    <dbReference type="NCBI Taxonomy" id="85552"/>
    <lineage>
        <taxon>Eukaryota</taxon>
        <taxon>Metazoa</taxon>
        <taxon>Ecdysozoa</taxon>
        <taxon>Arthropoda</taxon>
        <taxon>Crustacea</taxon>
        <taxon>Multicrustacea</taxon>
        <taxon>Malacostraca</taxon>
        <taxon>Eumalacostraca</taxon>
        <taxon>Eucarida</taxon>
        <taxon>Decapoda</taxon>
        <taxon>Pleocyemata</taxon>
        <taxon>Brachyura</taxon>
        <taxon>Eubrachyura</taxon>
        <taxon>Portunoidea</taxon>
        <taxon>Portunidae</taxon>
        <taxon>Portuninae</taxon>
        <taxon>Scylla</taxon>
    </lineage>
</organism>
<gene>
    <name evidence="1" type="ORF">O3P69_001923</name>
</gene>
<keyword evidence="2" id="KW-1185">Reference proteome</keyword>
<sequence length="70" mass="7473">MGADKGRAAITDRVAAPCVMRTHEEEQGKCLLNFAQAGQVRGTSGGHDTDAPEPCRLATTTTRMLARLCK</sequence>
<evidence type="ECO:0000313" key="1">
    <source>
        <dbReference type="EMBL" id="KAK8405758.1"/>
    </source>
</evidence>
<protein>
    <submittedName>
        <fullName evidence="1">Uncharacterized protein</fullName>
    </submittedName>
</protein>
<dbReference type="AlphaFoldDB" id="A0AAW0V2Y3"/>